<feature type="transmembrane region" description="Helical" evidence="2">
    <location>
        <begin position="12"/>
        <end position="32"/>
    </location>
</feature>
<dbReference type="Proteomes" id="UP000034799">
    <property type="component" value="Unassembled WGS sequence"/>
</dbReference>
<evidence type="ECO:0000313" key="4">
    <source>
        <dbReference type="EMBL" id="KKR05769.1"/>
    </source>
</evidence>
<dbReference type="Pfam" id="PF02397">
    <property type="entry name" value="Bac_transf"/>
    <property type="match status" value="1"/>
</dbReference>
<dbReference type="EMBL" id="LBWK01000002">
    <property type="protein sequence ID" value="KKR05769.1"/>
    <property type="molecule type" value="Genomic_DNA"/>
</dbReference>
<comment type="caution">
    <text evidence="4">The sequence shown here is derived from an EMBL/GenBank/DDBJ whole genome shotgun (WGS) entry which is preliminary data.</text>
</comment>
<keyword evidence="2" id="KW-0812">Transmembrane</keyword>
<organism evidence="4 5">
    <name type="scientific">candidate division WS6 bacterium GW2011_GWF2_39_15</name>
    <dbReference type="NCBI Taxonomy" id="1619100"/>
    <lineage>
        <taxon>Bacteria</taxon>
        <taxon>Candidatus Dojkabacteria</taxon>
    </lineage>
</organism>
<dbReference type="InterPro" id="IPR003362">
    <property type="entry name" value="Bact_transf"/>
</dbReference>
<accession>A0A0G0MNX5</accession>
<dbReference type="STRING" id="1619100.UT34_C0002G0276"/>
<evidence type="ECO:0000259" key="3">
    <source>
        <dbReference type="Pfam" id="PF02397"/>
    </source>
</evidence>
<gene>
    <name evidence="4" type="ORF">UT34_C0002G0276</name>
</gene>
<comment type="similarity">
    <text evidence="1">Belongs to the bacterial sugar transferase family.</text>
</comment>
<feature type="domain" description="Bacterial sugar transferase" evidence="3">
    <location>
        <begin position="6"/>
        <end position="208"/>
    </location>
</feature>
<dbReference type="PANTHER" id="PTHR30576">
    <property type="entry name" value="COLANIC BIOSYNTHESIS UDP-GLUCOSE LIPID CARRIER TRANSFERASE"/>
    <property type="match status" value="1"/>
</dbReference>
<name>A0A0G0MNX5_9BACT</name>
<keyword evidence="2" id="KW-1133">Transmembrane helix</keyword>
<evidence type="ECO:0000256" key="1">
    <source>
        <dbReference type="ARBA" id="ARBA00006464"/>
    </source>
</evidence>
<dbReference type="PANTHER" id="PTHR30576:SF0">
    <property type="entry name" value="UNDECAPRENYL-PHOSPHATE N-ACETYLGALACTOSAMINYL 1-PHOSPHATE TRANSFERASE-RELATED"/>
    <property type="match status" value="1"/>
</dbReference>
<protein>
    <submittedName>
        <fullName evidence="4">Undecaprenyl-phosphate galactose phosphotransferase</fullName>
    </submittedName>
</protein>
<proteinExistence type="inferred from homology"/>
<reference evidence="4 5" key="1">
    <citation type="journal article" date="2015" name="Nature">
        <title>rRNA introns, odd ribosomes, and small enigmatic genomes across a large radiation of phyla.</title>
        <authorList>
            <person name="Brown C.T."/>
            <person name="Hug L.A."/>
            <person name="Thomas B.C."/>
            <person name="Sharon I."/>
            <person name="Castelle C.J."/>
            <person name="Singh A."/>
            <person name="Wilkins M.J."/>
            <person name="Williams K.H."/>
            <person name="Banfield J.F."/>
        </authorList>
    </citation>
    <scope>NUCLEOTIDE SEQUENCE [LARGE SCALE GENOMIC DNA]</scope>
</reference>
<evidence type="ECO:0000256" key="2">
    <source>
        <dbReference type="SAM" id="Phobius"/>
    </source>
</evidence>
<evidence type="ECO:0000313" key="5">
    <source>
        <dbReference type="Proteomes" id="UP000034799"/>
    </source>
</evidence>
<keyword evidence="4" id="KW-0808">Transferase</keyword>
<sequence length="215" mass="24630">MYRLLKRILDIIIAVPSLLVASPLLILIALAIKLDGTNGPVFNESSTRLGRGKKPFFMYKFRSMEKGSHIEFWKRHPELKALKQELEQKGKLPSSRDPRVTKVGRFIRKTDLDELPQLFNVIRGEMSIVGPRAPFKEEVERYLELYPDIREGIDDAYSVKPGITGIWQVSGRNSISTPDRYKMEAGYARRKNILDDIKIILKTPFVVLTRKGSTD</sequence>
<dbReference type="AlphaFoldDB" id="A0A0G0MNX5"/>
<keyword evidence="2" id="KW-0472">Membrane</keyword>
<dbReference type="GO" id="GO:0016780">
    <property type="term" value="F:phosphotransferase activity, for other substituted phosphate groups"/>
    <property type="evidence" value="ECO:0007669"/>
    <property type="project" value="TreeGrafter"/>
</dbReference>